<gene>
    <name evidence="1" type="ORF">HH212_19090</name>
</gene>
<dbReference type="EMBL" id="CP051685">
    <property type="protein sequence ID" value="QJE01866.1"/>
    <property type="molecule type" value="Genomic_DNA"/>
</dbReference>
<evidence type="ECO:0000313" key="2">
    <source>
        <dbReference type="Proteomes" id="UP000502415"/>
    </source>
</evidence>
<name>A0A7Z2VYY7_9BURK</name>
<dbReference type="AlphaFoldDB" id="A0A7Z2VYY7"/>
<keyword evidence="2" id="KW-1185">Reference proteome</keyword>
<reference evidence="1 2" key="1">
    <citation type="submission" date="2020-04" db="EMBL/GenBank/DDBJ databases">
        <title>Genome sequencing of novel species.</title>
        <authorList>
            <person name="Heo J."/>
            <person name="Kim S.-J."/>
            <person name="Kim J.-S."/>
            <person name="Hong S.-B."/>
            <person name="Kwon S.-W."/>
        </authorList>
    </citation>
    <scope>NUCLEOTIDE SEQUENCE [LARGE SCALE GENOMIC DNA]</scope>
    <source>
        <strain evidence="1 2">GN2-R2</strain>
    </source>
</reference>
<evidence type="ECO:0000313" key="1">
    <source>
        <dbReference type="EMBL" id="QJE01866.1"/>
    </source>
</evidence>
<dbReference type="RefSeq" id="WP_170203953.1">
    <property type="nucleotide sequence ID" value="NZ_CP051685.1"/>
</dbReference>
<dbReference type="KEGG" id="mfy:HH212_19090"/>
<sequence length="208" mass="22722">MAALASAGIAGCTRPDYAGTVRLTEGNRVVELRIPVAYFTGYDPKPDMPFVWVYFSYPDLRPEAFPGDTGNVIALLIENIGMQRTRAEFAFGRSGLQVEAQDLPLNAQADMASLRRLQGPVHKGEVSEEVFALTAQGHIIRYSTTDGMNASADRRYSDAIELCYVLHPGLLAHKASVDQAVTALVDGFLDKNARPFHARMAVRTFTSA</sequence>
<protein>
    <submittedName>
        <fullName evidence="1">Uncharacterized protein</fullName>
    </submittedName>
</protein>
<accession>A0A7Z2VYY7</accession>
<dbReference type="Proteomes" id="UP000502415">
    <property type="component" value="Chromosome"/>
</dbReference>
<proteinExistence type="predicted"/>
<organism evidence="1 2">
    <name type="scientific">Massilia forsythiae</name>
    <dbReference type="NCBI Taxonomy" id="2728020"/>
    <lineage>
        <taxon>Bacteria</taxon>
        <taxon>Pseudomonadati</taxon>
        <taxon>Pseudomonadota</taxon>
        <taxon>Betaproteobacteria</taxon>
        <taxon>Burkholderiales</taxon>
        <taxon>Oxalobacteraceae</taxon>
        <taxon>Telluria group</taxon>
        <taxon>Massilia</taxon>
    </lineage>
</organism>